<protein>
    <recommendedName>
        <fullName evidence="3">Coenzyme A biosynthesis bifunctional protein CoaBC</fullName>
    </recommendedName>
    <alternativeName>
        <fullName evidence="3">DNA/pantothenate metabolism flavoprotein</fullName>
    </alternativeName>
    <alternativeName>
        <fullName evidence="3">Phosphopantothenoylcysteine synthetase/decarboxylase</fullName>
        <shortName evidence="3">PPCS-PPCDC</shortName>
    </alternativeName>
    <domain>
        <recommendedName>
            <fullName evidence="3">Phosphopantothenoylcysteine decarboxylase</fullName>
            <shortName evidence="3">PPC decarboxylase</shortName>
            <shortName evidence="3">PPC-DC</shortName>
            <ecNumber evidence="3">4.1.1.36</ecNumber>
        </recommendedName>
        <alternativeName>
            <fullName evidence="3">CoaC</fullName>
        </alternativeName>
    </domain>
    <domain>
        <recommendedName>
            <fullName evidence="3">Phosphopantothenate--cysteine ligase</fullName>
            <ecNumber evidence="3">6.3.2.5</ecNumber>
        </recommendedName>
        <alternativeName>
            <fullName evidence="3">CoaB</fullName>
        </alternativeName>
        <alternativeName>
            <fullName evidence="3">Phosphopantothenoylcysteine synthetase</fullName>
            <shortName evidence="3">PPC synthetase</shortName>
            <shortName evidence="3">PPC-S</shortName>
        </alternativeName>
    </domain>
</protein>
<keyword evidence="3 4" id="KW-0288">FMN</keyword>
<feature type="domain" description="Flavoprotein" evidence="5">
    <location>
        <begin position="7"/>
        <end position="180"/>
    </location>
</feature>
<evidence type="ECO:0000259" key="5">
    <source>
        <dbReference type="Pfam" id="PF02441"/>
    </source>
</evidence>
<keyword evidence="3 4" id="KW-0436">Ligase</keyword>
<accession>A0A432CL33</accession>
<keyword evidence="1 3" id="KW-0210">Decarboxylase</keyword>
<reference evidence="7 8" key="1">
    <citation type="submission" date="2018-12" db="EMBL/GenBank/DDBJ databases">
        <title>Flavobacterium sp. nov., isolated from glacier ice.</title>
        <authorList>
            <person name="Liu Q."/>
            <person name="Xin Y.-H."/>
        </authorList>
    </citation>
    <scope>NUCLEOTIDE SEQUENCE [LARGE SCALE GENOMIC DNA]</scope>
    <source>
        <strain evidence="7 8">RB1N8</strain>
    </source>
</reference>
<feature type="binding site" evidence="3">
    <location>
        <position position="283"/>
    </location>
    <ligand>
        <name>CTP</name>
        <dbReference type="ChEBI" id="CHEBI:37563"/>
    </ligand>
</feature>
<keyword evidence="2 3" id="KW-0456">Lyase</keyword>
<keyword evidence="3" id="KW-0460">Magnesium</keyword>
<evidence type="ECO:0000313" key="7">
    <source>
        <dbReference type="EMBL" id="RTZ03749.1"/>
    </source>
</evidence>
<dbReference type="EC" id="6.3.2.5" evidence="3"/>
<dbReference type="PANTHER" id="PTHR14359:SF6">
    <property type="entry name" value="PHOSPHOPANTOTHENOYLCYSTEINE DECARBOXYLASE"/>
    <property type="match status" value="1"/>
</dbReference>
<feature type="binding site" evidence="3">
    <location>
        <position position="327"/>
    </location>
    <ligand>
        <name>CTP</name>
        <dbReference type="ChEBI" id="CHEBI:37563"/>
    </ligand>
</feature>
<dbReference type="Gene3D" id="3.40.50.1950">
    <property type="entry name" value="Flavin prenyltransferase-like"/>
    <property type="match status" value="1"/>
</dbReference>
<dbReference type="RefSeq" id="WP_126462930.1">
    <property type="nucleotide sequence ID" value="NZ_RYDJ01000012.1"/>
</dbReference>
<keyword evidence="3 4" id="KW-0285">Flavoprotein</keyword>
<dbReference type="InterPro" id="IPR007085">
    <property type="entry name" value="DNA/pantothenate-metab_flavo_C"/>
</dbReference>
<dbReference type="InterPro" id="IPR036551">
    <property type="entry name" value="Flavin_trans-like"/>
</dbReference>
<dbReference type="GO" id="GO:0004633">
    <property type="term" value="F:phosphopantothenoylcysteine decarboxylase activity"/>
    <property type="evidence" value="ECO:0007669"/>
    <property type="project" value="UniProtKB-UniRule"/>
</dbReference>
<dbReference type="EMBL" id="RYDJ01000012">
    <property type="protein sequence ID" value="RTZ03749.1"/>
    <property type="molecule type" value="Genomic_DNA"/>
</dbReference>
<comment type="pathway">
    <text evidence="3 4">Cofactor biosynthesis; coenzyme A biosynthesis; CoA from (R)-pantothenate: step 3/5.</text>
</comment>
<feature type="binding site" evidence="3">
    <location>
        <position position="345"/>
    </location>
    <ligand>
        <name>CTP</name>
        <dbReference type="ChEBI" id="CHEBI:37563"/>
    </ligand>
</feature>
<dbReference type="PANTHER" id="PTHR14359">
    <property type="entry name" value="HOMO-OLIGOMERIC FLAVIN CONTAINING CYS DECARBOXYLASE FAMILY"/>
    <property type="match status" value="1"/>
</dbReference>
<organism evidence="7 8">
    <name type="scientific">Flavobacterium bomense</name>
    <dbReference type="NCBI Taxonomy" id="2497483"/>
    <lineage>
        <taxon>Bacteria</taxon>
        <taxon>Pseudomonadati</taxon>
        <taxon>Bacteroidota</taxon>
        <taxon>Flavobacteriia</taxon>
        <taxon>Flavobacteriales</taxon>
        <taxon>Flavobacteriaceae</taxon>
        <taxon>Flavobacterium</taxon>
    </lineage>
</organism>
<dbReference type="GO" id="GO:0004632">
    <property type="term" value="F:phosphopantothenate--cysteine ligase activity"/>
    <property type="evidence" value="ECO:0007669"/>
    <property type="project" value="UniProtKB-UniRule"/>
</dbReference>
<dbReference type="UniPathway" id="UPA00241">
    <property type="reaction ID" value="UER00353"/>
</dbReference>
<comment type="catalytic activity">
    <reaction evidence="3 4">
        <text>N-[(R)-4-phosphopantothenoyl]-L-cysteine + H(+) = (R)-4'-phosphopantetheine + CO2</text>
        <dbReference type="Rhea" id="RHEA:16793"/>
        <dbReference type="ChEBI" id="CHEBI:15378"/>
        <dbReference type="ChEBI" id="CHEBI:16526"/>
        <dbReference type="ChEBI" id="CHEBI:59458"/>
        <dbReference type="ChEBI" id="CHEBI:61723"/>
        <dbReference type="EC" id="4.1.1.36"/>
    </reaction>
</comment>
<evidence type="ECO:0000313" key="8">
    <source>
        <dbReference type="Proteomes" id="UP000280825"/>
    </source>
</evidence>
<dbReference type="GO" id="GO:0071513">
    <property type="term" value="C:phosphopantothenoylcysteine decarboxylase complex"/>
    <property type="evidence" value="ECO:0007669"/>
    <property type="project" value="TreeGrafter"/>
</dbReference>
<comment type="similarity">
    <text evidence="3 4">In the C-terminal section; belongs to the PPC synthetase family.</text>
</comment>
<keyword evidence="3" id="KW-0511">Multifunctional enzyme</keyword>
<feature type="region of interest" description="Phosphopantothenoylcysteine decarboxylase" evidence="3">
    <location>
        <begin position="1"/>
        <end position="193"/>
    </location>
</feature>
<keyword evidence="3" id="KW-0479">Metal-binding</keyword>
<dbReference type="EC" id="4.1.1.36" evidence="3"/>
<evidence type="ECO:0000256" key="1">
    <source>
        <dbReference type="ARBA" id="ARBA00022793"/>
    </source>
</evidence>
<comment type="caution">
    <text evidence="3">Lacks conserved residue(s) required for the propagation of feature annotation.</text>
</comment>
<dbReference type="GO" id="GO:0046872">
    <property type="term" value="F:metal ion binding"/>
    <property type="evidence" value="ECO:0007669"/>
    <property type="project" value="UniProtKB-KW"/>
</dbReference>
<evidence type="ECO:0000256" key="3">
    <source>
        <dbReference type="HAMAP-Rule" id="MF_02225"/>
    </source>
</evidence>
<feature type="binding site" evidence="3">
    <location>
        <position position="341"/>
    </location>
    <ligand>
        <name>CTP</name>
        <dbReference type="ChEBI" id="CHEBI:37563"/>
    </ligand>
</feature>
<proteinExistence type="inferred from homology"/>
<feature type="region of interest" description="Phosphopantothenate--cysteine ligase" evidence="3">
    <location>
        <begin position="194"/>
        <end position="405"/>
    </location>
</feature>
<dbReference type="Proteomes" id="UP000280825">
    <property type="component" value="Unassembled WGS sequence"/>
</dbReference>
<comment type="catalytic activity">
    <reaction evidence="3 4">
        <text>(R)-4'-phosphopantothenate + L-cysteine + CTP = N-[(R)-4-phosphopantothenoyl]-L-cysteine + CMP + diphosphate + H(+)</text>
        <dbReference type="Rhea" id="RHEA:19397"/>
        <dbReference type="ChEBI" id="CHEBI:10986"/>
        <dbReference type="ChEBI" id="CHEBI:15378"/>
        <dbReference type="ChEBI" id="CHEBI:33019"/>
        <dbReference type="ChEBI" id="CHEBI:35235"/>
        <dbReference type="ChEBI" id="CHEBI:37563"/>
        <dbReference type="ChEBI" id="CHEBI:59458"/>
        <dbReference type="ChEBI" id="CHEBI:60377"/>
        <dbReference type="EC" id="6.3.2.5"/>
    </reaction>
</comment>
<comment type="function">
    <text evidence="4">Catalyzes two steps in the biosynthesis of coenzyme A. In the first step cysteine is conjugated to 4'-phosphopantothenate to form 4-phosphopantothenoylcysteine, in the latter compound is decarboxylated to form 4'-phosphopantotheine.</text>
</comment>
<comment type="cofactor">
    <cofactor evidence="3">
        <name>Mg(2+)</name>
        <dbReference type="ChEBI" id="CHEBI:18420"/>
    </cofactor>
</comment>
<name>A0A432CL33_9FLAO</name>
<dbReference type="InterPro" id="IPR035929">
    <property type="entry name" value="CoaB-like_sf"/>
</dbReference>
<evidence type="ECO:0000256" key="4">
    <source>
        <dbReference type="RuleBase" id="RU364078"/>
    </source>
</evidence>
<dbReference type="SUPFAM" id="SSF52507">
    <property type="entry name" value="Homo-oligomeric flavin-containing Cys decarboxylases, HFCD"/>
    <property type="match status" value="1"/>
</dbReference>
<evidence type="ECO:0000256" key="2">
    <source>
        <dbReference type="ARBA" id="ARBA00023239"/>
    </source>
</evidence>
<dbReference type="GO" id="GO:0010181">
    <property type="term" value="F:FMN binding"/>
    <property type="evidence" value="ECO:0007669"/>
    <property type="project" value="UniProtKB-UniRule"/>
</dbReference>
<comment type="similarity">
    <text evidence="3 4">In the N-terminal section; belongs to the HFCD (homo-oligomeric flavin containing Cys decarboxylase) superfamily.</text>
</comment>
<dbReference type="HAMAP" id="MF_02225">
    <property type="entry name" value="CoaBC"/>
    <property type="match status" value="1"/>
</dbReference>
<dbReference type="InterPro" id="IPR003382">
    <property type="entry name" value="Flavoprotein"/>
</dbReference>
<comment type="cofactor">
    <cofactor evidence="3">
        <name>FMN</name>
        <dbReference type="ChEBI" id="CHEBI:58210"/>
    </cofactor>
    <text evidence="3">Binds 1 FMN per subunit.</text>
</comment>
<dbReference type="Gene3D" id="3.40.50.10300">
    <property type="entry name" value="CoaB-like"/>
    <property type="match status" value="1"/>
</dbReference>
<dbReference type="Pfam" id="PF04127">
    <property type="entry name" value="DFP"/>
    <property type="match status" value="1"/>
</dbReference>
<dbReference type="Pfam" id="PF02441">
    <property type="entry name" value="Flavoprotein"/>
    <property type="match status" value="1"/>
</dbReference>
<dbReference type="AlphaFoldDB" id="A0A432CL33"/>
<keyword evidence="8" id="KW-1185">Reference proteome</keyword>
<feature type="domain" description="DNA/pantothenate metabolism flavoprotein C-terminal" evidence="6">
    <location>
        <begin position="189"/>
        <end position="398"/>
    </location>
</feature>
<comment type="function">
    <text evidence="3">Catalyzes two sequential steps in the biosynthesis of coenzyme A. In the first step cysteine is conjugated to 4'-phosphopantothenate to form 4-phosphopantothenoylcysteine. In the second step the latter compound is decarboxylated to form 4'-phosphopantotheine.</text>
</comment>
<dbReference type="GO" id="GO:0015937">
    <property type="term" value="P:coenzyme A biosynthetic process"/>
    <property type="evidence" value="ECO:0007669"/>
    <property type="project" value="UniProtKB-UniRule"/>
</dbReference>
<dbReference type="SUPFAM" id="SSF102645">
    <property type="entry name" value="CoaB-like"/>
    <property type="match status" value="1"/>
</dbReference>
<dbReference type="NCBIfam" id="TIGR00521">
    <property type="entry name" value="coaBC_dfp"/>
    <property type="match status" value="1"/>
</dbReference>
<feature type="binding site" evidence="3">
    <location>
        <position position="293"/>
    </location>
    <ligand>
        <name>CTP</name>
        <dbReference type="ChEBI" id="CHEBI:37563"/>
    </ligand>
</feature>
<sequence>MSVLNGKKILLGISGGIAAYKTASLVRLFIKAGAHVQVIMTPASKDFVTPLTLSTLSKNPVYSSFYNQDNEDEKWNNHVELALWADLMIIAPATANTLSKMTNGICDNLLIAAYLSAKCPVYFAPAMDLDMYKHPSTIANFSSLTQFGNTIIPAETGELASGLSGEGRMAEPENIVAFIEADLNNKLPLKGKKILITAGPTYEAIDPVRFIGNHSSGKMGFDIAISAANLGASVILVSGPTHFTVSNSLIEVINVVSAEEMYLACHQRYADVDVAIAAAAVADYKPKNVAKQKIKKAADNFVIELEKTKDILASLGTLKKNQFLIGFALETENEIENAKLKIQKKNLDLIVLNSLQDQGAGFGKPTNKVTFIDQFFNLEPMELKSKEAVADDILNKVIAHFEKLR</sequence>
<evidence type="ECO:0000259" key="6">
    <source>
        <dbReference type="Pfam" id="PF04127"/>
    </source>
</evidence>
<dbReference type="GO" id="GO:0015941">
    <property type="term" value="P:pantothenate catabolic process"/>
    <property type="evidence" value="ECO:0007669"/>
    <property type="project" value="InterPro"/>
</dbReference>
<gene>
    <name evidence="3 7" type="primary">coaBC</name>
    <name evidence="7" type="ORF">EKL98_11000</name>
</gene>
<comment type="pathway">
    <text evidence="3 4">Cofactor biosynthesis; coenzyme A biosynthesis; CoA from (R)-pantothenate: step 2/5.</text>
</comment>
<dbReference type="InterPro" id="IPR005252">
    <property type="entry name" value="CoaBC"/>
</dbReference>
<comment type="caution">
    <text evidence="7">The sequence shown here is derived from an EMBL/GenBank/DDBJ whole genome shotgun (WGS) entry which is preliminary data.</text>
</comment>